<keyword evidence="5" id="KW-0833">Ubl conjugation pathway</keyword>
<dbReference type="GO" id="GO:0005829">
    <property type="term" value="C:cytosol"/>
    <property type="evidence" value="ECO:0007669"/>
    <property type="project" value="TreeGrafter"/>
</dbReference>
<feature type="domain" description="RING-type" evidence="9">
    <location>
        <begin position="216"/>
        <end position="265"/>
    </location>
</feature>
<dbReference type="InterPro" id="IPR044066">
    <property type="entry name" value="TRIAD_supradom"/>
</dbReference>
<protein>
    <recommendedName>
        <fullName evidence="14">RBR-type E3 ubiquitin transferase</fullName>
    </recommendedName>
</protein>
<dbReference type="InterPro" id="IPR006575">
    <property type="entry name" value="RWD_dom"/>
</dbReference>
<dbReference type="PROSITE" id="PS50089">
    <property type="entry name" value="ZF_RING_2"/>
    <property type="match status" value="1"/>
</dbReference>
<evidence type="ECO:0000256" key="4">
    <source>
        <dbReference type="ARBA" id="ARBA00022771"/>
    </source>
</evidence>
<dbReference type="InterPro" id="IPR016135">
    <property type="entry name" value="UBQ-conjugating_enzyme/RWD"/>
</dbReference>
<dbReference type="CDD" id="cd23820">
    <property type="entry name" value="RWD_RNF14"/>
    <property type="match status" value="1"/>
</dbReference>
<dbReference type="Gene3D" id="3.30.40.10">
    <property type="entry name" value="Zinc/RING finger domain, C3HC4 (zinc finger)"/>
    <property type="match status" value="1"/>
</dbReference>
<feature type="compositionally biased region" description="Low complexity" evidence="8">
    <location>
        <begin position="903"/>
        <end position="913"/>
    </location>
</feature>
<dbReference type="FunFam" id="3.30.40.10:FF:000137">
    <property type="entry name" value="RanBP-type and C3HC4-type zinc finger-containing protein 1"/>
    <property type="match status" value="1"/>
</dbReference>
<dbReference type="Pfam" id="PF02897">
    <property type="entry name" value="Peptidase_S9_N"/>
    <property type="match status" value="2"/>
</dbReference>
<dbReference type="SMART" id="SM00591">
    <property type="entry name" value="RWD"/>
    <property type="match status" value="1"/>
</dbReference>
<dbReference type="VEuPathDB" id="VectorBase:RSAN_041751"/>
<dbReference type="PROSITE" id="PS50908">
    <property type="entry name" value="RWD"/>
    <property type="match status" value="1"/>
</dbReference>
<proteinExistence type="predicted"/>
<evidence type="ECO:0000256" key="3">
    <source>
        <dbReference type="ARBA" id="ARBA00022737"/>
    </source>
</evidence>
<evidence type="ECO:0008006" key="14">
    <source>
        <dbReference type="Google" id="ProtNLM"/>
    </source>
</evidence>
<feature type="compositionally biased region" description="Polar residues" evidence="8">
    <location>
        <begin position="813"/>
        <end position="824"/>
    </location>
</feature>
<organism evidence="12 13">
    <name type="scientific">Rhipicephalus sanguineus</name>
    <name type="common">Brown dog tick</name>
    <name type="synonym">Ixodes sanguineus</name>
    <dbReference type="NCBI Taxonomy" id="34632"/>
    <lineage>
        <taxon>Eukaryota</taxon>
        <taxon>Metazoa</taxon>
        <taxon>Ecdysozoa</taxon>
        <taxon>Arthropoda</taxon>
        <taxon>Chelicerata</taxon>
        <taxon>Arachnida</taxon>
        <taxon>Acari</taxon>
        <taxon>Parasitiformes</taxon>
        <taxon>Ixodida</taxon>
        <taxon>Ixodoidea</taxon>
        <taxon>Ixodidae</taxon>
        <taxon>Rhipicephalinae</taxon>
        <taxon>Rhipicephalus</taxon>
        <taxon>Rhipicephalus</taxon>
    </lineage>
</organism>
<feature type="compositionally biased region" description="Polar residues" evidence="8">
    <location>
        <begin position="769"/>
        <end position="779"/>
    </location>
</feature>
<dbReference type="SUPFAM" id="SSF57850">
    <property type="entry name" value="RING/U-box"/>
    <property type="match status" value="2"/>
</dbReference>
<keyword evidence="4 7" id="KW-0863">Zinc-finger</keyword>
<comment type="caution">
    <text evidence="12">The sequence shown here is derived from an EMBL/GenBank/DDBJ whole genome shotgun (WGS) entry which is preliminary data.</text>
</comment>
<dbReference type="GO" id="GO:0008270">
    <property type="term" value="F:zinc ion binding"/>
    <property type="evidence" value="ECO:0007669"/>
    <property type="project" value="UniProtKB-KW"/>
</dbReference>
<evidence type="ECO:0000256" key="5">
    <source>
        <dbReference type="ARBA" id="ARBA00022786"/>
    </source>
</evidence>
<dbReference type="Pfam" id="PF01485">
    <property type="entry name" value="IBR"/>
    <property type="match status" value="1"/>
</dbReference>
<evidence type="ECO:0000256" key="7">
    <source>
        <dbReference type="PROSITE-ProRule" id="PRU00175"/>
    </source>
</evidence>
<dbReference type="InterPro" id="IPR031128">
    <property type="entry name" value="RNF14_RING-HC_Zfn"/>
</dbReference>
<dbReference type="Gene3D" id="2.130.10.120">
    <property type="entry name" value="Prolyl oligopeptidase, N-terminal domain"/>
    <property type="match status" value="2"/>
</dbReference>
<dbReference type="PANTHER" id="PTHR42881:SF2">
    <property type="entry name" value="PROLYL ENDOPEPTIDASE"/>
    <property type="match status" value="1"/>
</dbReference>
<dbReference type="InterPro" id="IPR023302">
    <property type="entry name" value="Pept_S9A_N"/>
</dbReference>
<dbReference type="InterPro" id="IPR002867">
    <property type="entry name" value="IBR_dom"/>
</dbReference>
<evidence type="ECO:0000259" key="10">
    <source>
        <dbReference type="PROSITE" id="PS50908"/>
    </source>
</evidence>
<dbReference type="SUPFAM" id="SSF54495">
    <property type="entry name" value="UBC-like"/>
    <property type="match status" value="1"/>
</dbReference>
<evidence type="ECO:0000259" key="9">
    <source>
        <dbReference type="PROSITE" id="PS50089"/>
    </source>
</evidence>
<dbReference type="InterPro" id="IPR013083">
    <property type="entry name" value="Znf_RING/FYVE/PHD"/>
</dbReference>
<reference evidence="12" key="1">
    <citation type="journal article" date="2020" name="Cell">
        <title>Large-Scale Comparative Analyses of Tick Genomes Elucidate Their Genetic Diversity and Vector Capacities.</title>
        <authorList>
            <consortium name="Tick Genome and Microbiome Consortium (TIGMIC)"/>
            <person name="Jia N."/>
            <person name="Wang J."/>
            <person name="Shi W."/>
            <person name="Du L."/>
            <person name="Sun Y."/>
            <person name="Zhan W."/>
            <person name="Jiang J.F."/>
            <person name="Wang Q."/>
            <person name="Zhang B."/>
            <person name="Ji P."/>
            <person name="Bell-Sakyi L."/>
            <person name="Cui X.M."/>
            <person name="Yuan T.T."/>
            <person name="Jiang B.G."/>
            <person name="Yang W.F."/>
            <person name="Lam T.T."/>
            <person name="Chang Q.C."/>
            <person name="Ding S.J."/>
            <person name="Wang X.J."/>
            <person name="Zhu J.G."/>
            <person name="Ruan X.D."/>
            <person name="Zhao L."/>
            <person name="Wei J.T."/>
            <person name="Ye R.Z."/>
            <person name="Que T.C."/>
            <person name="Du C.H."/>
            <person name="Zhou Y.H."/>
            <person name="Cheng J.X."/>
            <person name="Dai P.F."/>
            <person name="Guo W.B."/>
            <person name="Han X.H."/>
            <person name="Huang E.J."/>
            <person name="Li L.F."/>
            <person name="Wei W."/>
            <person name="Gao Y.C."/>
            <person name="Liu J.Z."/>
            <person name="Shao H.Z."/>
            <person name="Wang X."/>
            <person name="Wang C.C."/>
            <person name="Yang T.C."/>
            <person name="Huo Q.B."/>
            <person name="Li W."/>
            <person name="Chen H.Y."/>
            <person name="Chen S.E."/>
            <person name="Zhou L.G."/>
            <person name="Ni X.B."/>
            <person name="Tian J.H."/>
            <person name="Sheng Y."/>
            <person name="Liu T."/>
            <person name="Pan Y.S."/>
            <person name="Xia L.Y."/>
            <person name="Li J."/>
            <person name="Zhao F."/>
            <person name="Cao W.C."/>
        </authorList>
    </citation>
    <scope>NUCLEOTIDE SEQUENCE</scope>
    <source>
        <strain evidence="12">Rsan-2018</strain>
    </source>
</reference>
<keyword evidence="3" id="KW-0677">Repeat</keyword>
<dbReference type="Gene3D" id="2.20.25.20">
    <property type="match status" value="1"/>
</dbReference>
<sequence>MADEEEQENELLVLESIYDASVFVVSKKRAGLYPEGHFLARVEVPKPFHVLVPRVNAPDEMQEIALEHLPPIVLDFRLPPNYPSSSAPRFCLSCPWLTIKELEQLSQALDRSWAQDPNTVVLYRWMNLLDTEAADILRLKSSHSLAPLFKELSRLRAWPYRTTEAAAIKLIQNKRTQCSCPPIIIDIVNSLTTPQYLQEYNCQEKRRLFDLQWLTCQVCLTSKQGSEFELVIGCDHPFCRDCLREHFRIQIESGCASQLRCPQEKCTTQVVPTQVKALVGDALGSRYEESLLSAYLDSQEDLTYCPRLQCQRPVVLDPGLSMAQCASCHFVFCLYCRMVYHGVQPCRLKPGEQRAIRDEYLSATPAGKQAMEKRYGKRTLQLLVDESLTQDWMQQNSKKCPHCSISIEVADPYRWMEDPDSEETKAFVDAQNAVTTPFLEQCKDRQKIKERLRQLYDYPRFGCLKKHGKRYFCYMNTGLQNQSVLYVQDSLEAEPRVFFDPNELSEDGTVSVSSTSFSEDGELFAYGLSYSGSDWIKIFIKRVATGENFPEVLERVRYTDMSWTHDNKGFFYGVSDCGNYVIVTVEEGCKDNQLYVAELSKLPGGIKDKLELKCLVGKFEAEYDYITNEGSVFTFRTNKNRPRYGLVNIDLADPAEESWKDLILQDERDVLDWAACVHKDKLVVCYLRDVKPLMHDILLDALPAELHHLSAASSSSPQPYDDLCTAVLARYGETYRPLPGTREFRVSPPAARAVPPGPQPSHDRDLPSPATSLSTSRPATSAAVPAPDDQPDDVQVPTPEVPAPDDVPAAIDQSATKCVSSTPSADGPSGMPAIRPSSLSLPAHDASLTSASTMATLPHDLEADTDNLSPAVRPSLAEVSPSTISERDLPSTSELCVSCQQRSASPSTSPAAAVRAPHQLRSNMRDAATMTESPEDDMPVSSKAAPHANVTPATTADVQHSDLRTGPHVPSTVDASLSAEPPARDPMVPDSPSPLTT</sequence>
<dbReference type="PROSITE" id="PS51873">
    <property type="entry name" value="TRIAD"/>
    <property type="match status" value="1"/>
</dbReference>
<dbReference type="PROSITE" id="PS00518">
    <property type="entry name" value="ZF_RING_1"/>
    <property type="match status" value="1"/>
</dbReference>
<keyword evidence="13" id="KW-1185">Reference proteome</keyword>
<dbReference type="AlphaFoldDB" id="A0A9D4Q3Y0"/>
<dbReference type="Proteomes" id="UP000821837">
    <property type="component" value="Unassembled WGS sequence"/>
</dbReference>
<dbReference type="GO" id="GO:0004252">
    <property type="term" value="F:serine-type endopeptidase activity"/>
    <property type="evidence" value="ECO:0007669"/>
    <property type="project" value="InterPro"/>
</dbReference>
<dbReference type="PANTHER" id="PTHR42881">
    <property type="entry name" value="PROLYL ENDOPEPTIDASE"/>
    <property type="match status" value="1"/>
</dbReference>
<feature type="domain" description="RING-type" evidence="11">
    <location>
        <begin position="212"/>
        <end position="455"/>
    </location>
</feature>
<evidence type="ECO:0000259" key="11">
    <source>
        <dbReference type="PROSITE" id="PS51873"/>
    </source>
</evidence>
<keyword evidence="6" id="KW-0862">Zinc</keyword>
<dbReference type="GO" id="GO:0016740">
    <property type="term" value="F:transferase activity"/>
    <property type="evidence" value="ECO:0007669"/>
    <property type="project" value="UniProtKB-KW"/>
</dbReference>
<feature type="region of interest" description="Disordered" evidence="8">
    <location>
        <begin position="895"/>
        <end position="997"/>
    </location>
</feature>
<evidence type="ECO:0000256" key="8">
    <source>
        <dbReference type="SAM" id="MobiDB-lite"/>
    </source>
</evidence>
<feature type="compositionally biased region" description="Low complexity" evidence="8">
    <location>
        <begin position="782"/>
        <end position="812"/>
    </location>
</feature>
<gene>
    <name evidence="12" type="ORF">HPB52_002633</name>
</gene>
<evidence type="ECO:0000256" key="6">
    <source>
        <dbReference type="ARBA" id="ARBA00022833"/>
    </source>
</evidence>
<dbReference type="EMBL" id="JABSTV010001248">
    <property type="protein sequence ID" value="KAH7967824.1"/>
    <property type="molecule type" value="Genomic_DNA"/>
</dbReference>
<accession>A0A9D4Q3Y0</accession>
<evidence type="ECO:0000313" key="13">
    <source>
        <dbReference type="Proteomes" id="UP000821837"/>
    </source>
</evidence>
<reference evidence="12" key="2">
    <citation type="submission" date="2021-09" db="EMBL/GenBank/DDBJ databases">
        <authorList>
            <person name="Jia N."/>
            <person name="Wang J."/>
            <person name="Shi W."/>
            <person name="Du L."/>
            <person name="Sun Y."/>
            <person name="Zhan W."/>
            <person name="Jiang J."/>
            <person name="Wang Q."/>
            <person name="Zhang B."/>
            <person name="Ji P."/>
            <person name="Sakyi L.B."/>
            <person name="Cui X."/>
            <person name="Yuan T."/>
            <person name="Jiang B."/>
            <person name="Yang W."/>
            <person name="Lam T.T.-Y."/>
            <person name="Chang Q."/>
            <person name="Ding S."/>
            <person name="Wang X."/>
            <person name="Zhu J."/>
            <person name="Ruan X."/>
            <person name="Zhao L."/>
            <person name="Wei J."/>
            <person name="Que T."/>
            <person name="Du C."/>
            <person name="Cheng J."/>
            <person name="Dai P."/>
            <person name="Han X."/>
            <person name="Huang E."/>
            <person name="Gao Y."/>
            <person name="Liu J."/>
            <person name="Shao H."/>
            <person name="Ye R."/>
            <person name="Li L."/>
            <person name="Wei W."/>
            <person name="Wang X."/>
            <person name="Wang C."/>
            <person name="Huo Q."/>
            <person name="Li W."/>
            <person name="Guo W."/>
            <person name="Chen H."/>
            <person name="Chen S."/>
            <person name="Zhou L."/>
            <person name="Zhou L."/>
            <person name="Ni X."/>
            <person name="Tian J."/>
            <person name="Zhou Y."/>
            <person name="Sheng Y."/>
            <person name="Liu T."/>
            <person name="Pan Y."/>
            <person name="Xia L."/>
            <person name="Li J."/>
            <person name="Zhao F."/>
            <person name="Cao W."/>
        </authorList>
    </citation>
    <scope>NUCLEOTIDE SEQUENCE</scope>
    <source>
        <strain evidence="12">Rsan-2018</strain>
        <tissue evidence="12">Larvae</tissue>
    </source>
</reference>
<dbReference type="InterPro" id="IPR001841">
    <property type="entry name" value="Znf_RING"/>
</dbReference>
<dbReference type="SUPFAM" id="SSF50993">
    <property type="entry name" value="Peptidase/esterase 'gauge' domain"/>
    <property type="match status" value="1"/>
</dbReference>
<dbReference type="CDD" id="cd16628">
    <property type="entry name" value="RING-HC_RBR_RNF14"/>
    <property type="match status" value="1"/>
</dbReference>
<dbReference type="SMART" id="SM00647">
    <property type="entry name" value="IBR"/>
    <property type="match status" value="1"/>
</dbReference>
<keyword evidence="2" id="KW-0479">Metal-binding</keyword>
<dbReference type="Gene3D" id="3.10.110.10">
    <property type="entry name" value="Ubiquitin Conjugating Enzyme"/>
    <property type="match status" value="1"/>
</dbReference>
<dbReference type="InterPro" id="IPR051167">
    <property type="entry name" value="Prolyl_oligopep/macrocyclase"/>
</dbReference>
<dbReference type="Pfam" id="PF05773">
    <property type="entry name" value="RWD"/>
    <property type="match status" value="1"/>
</dbReference>
<evidence type="ECO:0000256" key="2">
    <source>
        <dbReference type="ARBA" id="ARBA00022723"/>
    </source>
</evidence>
<name>A0A9D4Q3Y0_RHISA</name>
<dbReference type="CDD" id="cd20341">
    <property type="entry name" value="BRcat_RBR_RNF14"/>
    <property type="match status" value="1"/>
</dbReference>
<feature type="region of interest" description="Disordered" evidence="8">
    <location>
        <begin position="738"/>
        <end position="838"/>
    </location>
</feature>
<feature type="domain" description="RWD" evidence="10">
    <location>
        <begin position="9"/>
        <end position="136"/>
    </location>
</feature>
<keyword evidence="1" id="KW-0808">Transferase</keyword>
<dbReference type="InterPro" id="IPR017907">
    <property type="entry name" value="Znf_RING_CS"/>
</dbReference>
<dbReference type="FunFam" id="3.40.50.1820:FF:000275">
    <property type="entry name" value="Prolyl endopeptidase"/>
    <property type="match status" value="1"/>
</dbReference>
<evidence type="ECO:0000313" key="12">
    <source>
        <dbReference type="EMBL" id="KAH7967824.1"/>
    </source>
</evidence>
<evidence type="ECO:0000256" key="1">
    <source>
        <dbReference type="ARBA" id="ARBA00022679"/>
    </source>
</evidence>
<dbReference type="GO" id="GO:0070012">
    <property type="term" value="F:oligopeptidase activity"/>
    <property type="evidence" value="ECO:0007669"/>
    <property type="project" value="TreeGrafter"/>
</dbReference>